<dbReference type="Pfam" id="PF25601">
    <property type="entry name" value="AAA_lid_14"/>
    <property type="match status" value="1"/>
</dbReference>
<reference evidence="7" key="1">
    <citation type="submission" date="2022-06" db="EMBL/GenBank/DDBJ databases">
        <title>Isolation of gut microbiota from human fecal samples.</title>
        <authorList>
            <person name="Pamer E.G."/>
            <person name="Barat B."/>
            <person name="Waligurski E."/>
            <person name="Medina S."/>
            <person name="Paddock L."/>
            <person name="Mostad J."/>
        </authorList>
    </citation>
    <scope>NUCLEOTIDE SEQUENCE</scope>
    <source>
        <strain evidence="7">DFI.9.91</strain>
    </source>
</reference>
<dbReference type="PANTHER" id="PTHR32071:SF121">
    <property type="entry name" value="SIGMA L-DEPENDENT TRANSCRIPTIONAL REGULATOR YQIR-RELATED"/>
    <property type="match status" value="1"/>
</dbReference>
<dbReference type="PROSITE" id="PS00676">
    <property type="entry name" value="SIGMA54_INTERACT_2"/>
    <property type="match status" value="1"/>
</dbReference>
<protein>
    <submittedName>
        <fullName evidence="7">Sigma 54-interacting transcriptional regulator</fullName>
    </submittedName>
</protein>
<dbReference type="InterPro" id="IPR025662">
    <property type="entry name" value="Sigma_54_int_dom_ATP-bd_1"/>
</dbReference>
<feature type="domain" description="Sigma-54 factor interaction" evidence="6">
    <location>
        <begin position="148"/>
        <end position="377"/>
    </location>
</feature>
<dbReference type="SUPFAM" id="SSF52540">
    <property type="entry name" value="P-loop containing nucleoside triphosphate hydrolases"/>
    <property type="match status" value="1"/>
</dbReference>
<evidence type="ECO:0000313" key="7">
    <source>
        <dbReference type="EMBL" id="MCQ4771591.1"/>
    </source>
</evidence>
<dbReference type="InterPro" id="IPR003593">
    <property type="entry name" value="AAA+_ATPase"/>
</dbReference>
<dbReference type="SMART" id="SM00382">
    <property type="entry name" value="AAA"/>
    <property type="match status" value="1"/>
</dbReference>
<evidence type="ECO:0000256" key="1">
    <source>
        <dbReference type="ARBA" id="ARBA00022741"/>
    </source>
</evidence>
<dbReference type="SUPFAM" id="SSF55785">
    <property type="entry name" value="PYP-like sensor domain (PAS domain)"/>
    <property type="match status" value="1"/>
</dbReference>
<keyword evidence="3" id="KW-0805">Transcription regulation</keyword>
<comment type="caution">
    <text evidence="7">The sequence shown here is derived from an EMBL/GenBank/DDBJ whole genome shotgun (WGS) entry which is preliminary data.</text>
</comment>
<dbReference type="InterPro" id="IPR035965">
    <property type="entry name" value="PAS-like_dom_sf"/>
</dbReference>
<proteinExistence type="predicted"/>
<keyword evidence="2" id="KW-0067">ATP-binding</keyword>
<dbReference type="Gene3D" id="1.10.8.60">
    <property type="match status" value="1"/>
</dbReference>
<dbReference type="InterPro" id="IPR002078">
    <property type="entry name" value="Sigma_54_int"/>
</dbReference>
<keyword evidence="5" id="KW-0804">Transcription</keyword>
<dbReference type="PROSITE" id="PS50045">
    <property type="entry name" value="SIGMA54_INTERACT_4"/>
    <property type="match status" value="1"/>
</dbReference>
<evidence type="ECO:0000256" key="5">
    <source>
        <dbReference type="ARBA" id="ARBA00023163"/>
    </source>
</evidence>
<accession>A0AAW5JNC4</accession>
<dbReference type="InterPro" id="IPR058031">
    <property type="entry name" value="AAA_lid_NorR"/>
</dbReference>
<dbReference type="Gene3D" id="3.30.450.20">
    <property type="entry name" value="PAS domain"/>
    <property type="match status" value="1"/>
</dbReference>
<organism evidence="7 8">
    <name type="scientific">Intestinimonas massiliensis</name>
    <name type="common">ex Afouda et al. 2020</name>
    <dbReference type="NCBI Taxonomy" id="1673721"/>
    <lineage>
        <taxon>Bacteria</taxon>
        <taxon>Bacillati</taxon>
        <taxon>Bacillota</taxon>
        <taxon>Clostridia</taxon>
        <taxon>Eubacteriales</taxon>
        <taxon>Intestinimonas</taxon>
    </lineage>
</organism>
<sequence length="478" mass="53099">MRREEFGLENLVKALNHMKGTLLICDRNRNVVYYNDVVCSALDIPEERLSGANLMGLAEEGYILNSASIQAFETRQLSIKYVRGKMKMPILTVSNPVLDENGEVALVVAVSFNEQITELVAREMMESRQKSIELLDFLSSKMSNNATVIAESAAMKGILAFLTRISPADSNILLTGETGAGKEVLAKYIHNQSSRSGGVFIPVNCAAIPESLMESEFFGYARGAFTGANKEGKAGVFELADGGTIFLDEIGEMPLLIQAKFLRVIETGEVTRLGSESSKKVDFRLVAATNRNLEEMCAQGLFRSDLYYRLNILSVEIPPLRERREDIVPLARFFLSRLNKKYNKTKILSYSAIRRLEHYRWPGNVRELRNVIERLFITSPTDILEFESGDNTLSFRGAGPETSLEAQDRTDPASAPVREGVSLRAAVEAYEKQLVLETLDACGGSVSKAAGRLRLHKSVLYRKLEKYRDQEAISGPGT</sequence>
<dbReference type="CDD" id="cd00009">
    <property type="entry name" value="AAA"/>
    <property type="match status" value="1"/>
</dbReference>
<gene>
    <name evidence="7" type="ORF">NE579_14180</name>
</gene>
<dbReference type="InterPro" id="IPR009057">
    <property type="entry name" value="Homeodomain-like_sf"/>
</dbReference>
<dbReference type="Pfam" id="PF02954">
    <property type="entry name" value="HTH_8"/>
    <property type="match status" value="1"/>
</dbReference>
<keyword evidence="1" id="KW-0547">Nucleotide-binding</keyword>
<evidence type="ECO:0000259" key="6">
    <source>
        <dbReference type="PROSITE" id="PS50045"/>
    </source>
</evidence>
<keyword evidence="4" id="KW-0238">DNA-binding</keyword>
<dbReference type="InterPro" id="IPR025943">
    <property type="entry name" value="Sigma_54_int_dom_ATP-bd_2"/>
</dbReference>
<dbReference type="GO" id="GO:0005524">
    <property type="term" value="F:ATP binding"/>
    <property type="evidence" value="ECO:0007669"/>
    <property type="project" value="UniProtKB-KW"/>
</dbReference>
<dbReference type="Gene3D" id="1.10.10.60">
    <property type="entry name" value="Homeodomain-like"/>
    <property type="match status" value="1"/>
</dbReference>
<dbReference type="PROSITE" id="PS00675">
    <property type="entry name" value="SIGMA54_INTERACT_1"/>
    <property type="match status" value="1"/>
</dbReference>
<evidence type="ECO:0000313" key="8">
    <source>
        <dbReference type="Proteomes" id="UP001204562"/>
    </source>
</evidence>
<dbReference type="Pfam" id="PF00158">
    <property type="entry name" value="Sigma54_activat"/>
    <property type="match status" value="1"/>
</dbReference>
<dbReference type="GO" id="GO:0043565">
    <property type="term" value="F:sequence-specific DNA binding"/>
    <property type="evidence" value="ECO:0007669"/>
    <property type="project" value="InterPro"/>
</dbReference>
<dbReference type="AlphaFoldDB" id="A0AAW5JNC4"/>
<dbReference type="InterPro" id="IPR002197">
    <property type="entry name" value="HTH_Fis"/>
</dbReference>
<name>A0AAW5JNC4_9FIRM</name>
<dbReference type="FunFam" id="3.40.50.300:FF:000006">
    <property type="entry name" value="DNA-binding transcriptional regulator NtrC"/>
    <property type="match status" value="1"/>
</dbReference>
<dbReference type="PANTHER" id="PTHR32071">
    <property type="entry name" value="TRANSCRIPTIONAL REGULATORY PROTEIN"/>
    <property type="match status" value="1"/>
</dbReference>
<dbReference type="RefSeq" id="WP_256304726.1">
    <property type="nucleotide sequence ID" value="NZ_JANFYS010000037.1"/>
</dbReference>
<dbReference type="InterPro" id="IPR025944">
    <property type="entry name" value="Sigma_54_int_dom_CS"/>
</dbReference>
<dbReference type="SUPFAM" id="SSF46689">
    <property type="entry name" value="Homeodomain-like"/>
    <property type="match status" value="1"/>
</dbReference>
<dbReference type="Gene3D" id="3.40.50.300">
    <property type="entry name" value="P-loop containing nucleotide triphosphate hydrolases"/>
    <property type="match status" value="1"/>
</dbReference>
<evidence type="ECO:0000256" key="2">
    <source>
        <dbReference type="ARBA" id="ARBA00022840"/>
    </source>
</evidence>
<dbReference type="InterPro" id="IPR027417">
    <property type="entry name" value="P-loop_NTPase"/>
</dbReference>
<dbReference type="PROSITE" id="PS00688">
    <property type="entry name" value="SIGMA54_INTERACT_3"/>
    <property type="match status" value="1"/>
</dbReference>
<dbReference type="Proteomes" id="UP001204562">
    <property type="component" value="Unassembled WGS sequence"/>
</dbReference>
<evidence type="ECO:0000256" key="4">
    <source>
        <dbReference type="ARBA" id="ARBA00023125"/>
    </source>
</evidence>
<dbReference type="EMBL" id="JANFYS010000037">
    <property type="protein sequence ID" value="MCQ4771591.1"/>
    <property type="molecule type" value="Genomic_DNA"/>
</dbReference>
<evidence type="ECO:0000256" key="3">
    <source>
        <dbReference type="ARBA" id="ARBA00023015"/>
    </source>
</evidence>
<dbReference type="GO" id="GO:0006355">
    <property type="term" value="P:regulation of DNA-templated transcription"/>
    <property type="evidence" value="ECO:0007669"/>
    <property type="project" value="InterPro"/>
</dbReference>